<comment type="similarity">
    <text evidence="2">Belongs to the TALE/BELL homeobox family.</text>
</comment>
<dbReference type="Gene3D" id="1.10.10.60">
    <property type="entry name" value="Homeodomain-like"/>
    <property type="match status" value="1"/>
</dbReference>
<keyword evidence="4" id="KW-0238">DNA-binding</keyword>
<dbReference type="SUPFAM" id="SSF46689">
    <property type="entry name" value="Homeodomain-like"/>
    <property type="match status" value="1"/>
</dbReference>
<keyword evidence="7" id="KW-0539">Nucleus</keyword>
<evidence type="ECO:0000256" key="7">
    <source>
        <dbReference type="ARBA" id="ARBA00023242"/>
    </source>
</evidence>
<evidence type="ECO:0000256" key="5">
    <source>
        <dbReference type="ARBA" id="ARBA00023155"/>
    </source>
</evidence>
<feature type="compositionally biased region" description="Basic and acidic residues" evidence="8">
    <location>
        <begin position="20"/>
        <end position="36"/>
    </location>
</feature>
<evidence type="ECO:0000256" key="2">
    <source>
        <dbReference type="ARBA" id="ARBA00006454"/>
    </source>
</evidence>
<dbReference type="CDD" id="cd00086">
    <property type="entry name" value="homeodomain"/>
    <property type="match status" value="1"/>
</dbReference>
<evidence type="ECO:0000313" key="11">
    <source>
        <dbReference type="Proteomes" id="UP000813463"/>
    </source>
</evidence>
<dbReference type="GeneID" id="110792206"/>
<dbReference type="GO" id="GO:0005634">
    <property type="term" value="C:nucleus"/>
    <property type="evidence" value="ECO:0000318"/>
    <property type="project" value="GO_Central"/>
</dbReference>
<sequence length="326" mass="37188">MAEGMENGGRKCGCCRGAAKEREKQDMRGKREEGTRRKNYNVKGRIEASVLTSHHQSSSLKINSSSTFIISSNSSSHKRAITAGLLRKANTANKVYKRYKLYCQQMQSVVTSFESVASLGNAAPFLCFVVRAMFRQFQCLKNAILDQIRVTSKAFGNVDARRYSTPSSCSDDKGLTSNFLQHPVWRSQRGFPDKTVIVLRNWLFNLTDSDKQMLAEKTGLSRSQVSNWITSARVRLWKSLVDEMHALERLKLFASKQENPKLHCAAAQSEDDPETETGYPESYHFELKVNRRIQSSIVQQLTVKMILKQKRDIQKQITLNFRMTRN</sequence>
<dbReference type="SMART" id="SM00389">
    <property type="entry name" value="HOX"/>
    <property type="match status" value="1"/>
</dbReference>
<keyword evidence="5" id="KW-0371">Homeobox</keyword>
<dbReference type="RefSeq" id="XP_021852709.2">
    <property type="nucleotide sequence ID" value="XM_021997017.2"/>
</dbReference>
<dbReference type="GO" id="GO:0006355">
    <property type="term" value="P:regulation of DNA-templated transcription"/>
    <property type="evidence" value="ECO:0007669"/>
    <property type="project" value="InterPro"/>
</dbReference>
<evidence type="ECO:0000313" key="12">
    <source>
        <dbReference type="RefSeq" id="XP_021852709.2"/>
    </source>
</evidence>
<dbReference type="Pfam" id="PF05920">
    <property type="entry name" value="Homeobox_KN"/>
    <property type="match status" value="1"/>
</dbReference>
<dbReference type="Proteomes" id="UP000813463">
    <property type="component" value="Chromosome 5"/>
</dbReference>
<gene>
    <name evidence="12" type="primary">LOC110792206</name>
</gene>
<feature type="domain" description="Homeobox" evidence="9">
    <location>
        <begin position="185"/>
        <end position="243"/>
    </location>
</feature>
<dbReference type="AlphaFoldDB" id="A0A9R0IR29"/>
<dbReference type="InterPro" id="IPR009057">
    <property type="entry name" value="Homeodomain-like_sf"/>
</dbReference>
<dbReference type="KEGG" id="soe:110792206"/>
<dbReference type="GO" id="GO:0003677">
    <property type="term" value="F:DNA binding"/>
    <property type="evidence" value="ECO:0007669"/>
    <property type="project" value="UniProtKB-KW"/>
</dbReference>
<evidence type="ECO:0000259" key="9">
    <source>
        <dbReference type="SMART" id="SM00389"/>
    </source>
</evidence>
<dbReference type="InterPro" id="IPR008422">
    <property type="entry name" value="KN_HD"/>
</dbReference>
<dbReference type="InterPro" id="IPR050224">
    <property type="entry name" value="TALE_homeobox"/>
</dbReference>
<evidence type="ECO:0000256" key="3">
    <source>
        <dbReference type="ARBA" id="ARBA00023015"/>
    </source>
</evidence>
<name>A0A9R0IR29_SPIOL</name>
<evidence type="ECO:0000256" key="6">
    <source>
        <dbReference type="ARBA" id="ARBA00023163"/>
    </source>
</evidence>
<feature type="region of interest" description="Disordered" evidence="8">
    <location>
        <begin position="20"/>
        <end position="39"/>
    </location>
</feature>
<keyword evidence="3" id="KW-0805">Transcription regulation</keyword>
<dbReference type="PANTHER" id="PTHR11850">
    <property type="entry name" value="HOMEOBOX PROTEIN TRANSCRIPTION FACTORS"/>
    <property type="match status" value="1"/>
</dbReference>
<dbReference type="SMART" id="SM00574">
    <property type="entry name" value="POX"/>
    <property type="match status" value="1"/>
</dbReference>
<reference evidence="11" key="1">
    <citation type="journal article" date="2021" name="Nat. Commun.">
        <title>Genomic analyses provide insights into spinach domestication and the genetic basis of agronomic traits.</title>
        <authorList>
            <person name="Cai X."/>
            <person name="Sun X."/>
            <person name="Xu C."/>
            <person name="Sun H."/>
            <person name="Wang X."/>
            <person name="Ge C."/>
            <person name="Zhang Z."/>
            <person name="Wang Q."/>
            <person name="Fei Z."/>
            <person name="Jiao C."/>
            <person name="Wang Q."/>
        </authorList>
    </citation>
    <scope>NUCLEOTIDE SEQUENCE [LARGE SCALE GENOMIC DNA]</scope>
    <source>
        <strain evidence="11">cv. Varoflay</strain>
    </source>
</reference>
<accession>A0A9R0IR29</accession>
<keyword evidence="11" id="KW-1185">Reference proteome</keyword>
<organism evidence="11 12">
    <name type="scientific">Spinacia oleracea</name>
    <name type="common">Spinach</name>
    <dbReference type="NCBI Taxonomy" id="3562"/>
    <lineage>
        <taxon>Eukaryota</taxon>
        <taxon>Viridiplantae</taxon>
        <taxon>Streptophyta</taxon>
        <taxon>Embryophyta</taxon>
        <taxon>Tracheophyta</taxon>
        <taxon>Spermatophyta</taxon>
        <taxon>Magnoliopsida</taxon>
        <taxon>eudicotyledons</taxon>
        <taxon>Gunneridae</taxon>
        <taxon>Pentapetalae</taxon>
        <taxon>Caryophyllales</taxon>
        <taxon>Chenopodiaceae</taxon>
        <taxon>Chenopodioideae</taxon>
        <taxon>Anserineae</taxon>
        <taxon>Spinacia</taxon>
    </lineage>
</organism>
<evidence type="ECO:0000259" key="10">
    <source>
        <dbReference type="SMART" id="SM00574"/>
    </source>
</evidence>
<dbReference type="InterPro" id="IPR006563">
    <property type="entry name" value="POX_dom"/>
</dbReference>
<protein>
    <submittedName>
        <fullName evidence="12">BEL1-like homeodomain protein 8</fullName>
    </submittedName>
</protein>
<reference evidence="12" key="2">
    <citation type="submission" date="2025-08" db="UniProtKB">
        <authorList>
            <consortium name="RefSeq"/>
        </authorList>
    </citation>
    <scope>IDENTIFICATION</scope>
    <source>
        <tissue evidence="12">Leaf</tissue>
    </source>
</reference>
<dbReference type="InterPro" id="IPR001356">
    <property type="entry name" value="HD"/>
</dbReference>
<evidence type="ECO:0000256" key="4">
    <source>
        <dbReference type="ARBA" id="ARBA00023125"/>
    </source>
</evidence>
<feature type="domain" description="POX" evidence="10">
    <location>
        <begin position="40"/>
        <end position="146"/>
    </location>
</feature>
<dbReference type="Pfam" id="PF07526">
    <property type="entry name" value="POX"/>
    <property type="match status" value="1"/>
</dbReference>
<proteinExistence type="inferred from homology"/>
<evidence type="ECO:0000256" key="8">
    <source>
        <dbReference type="SAM" id="MobiDB-lite"/>
    </source>
</evidence>
<keyword evidence="6" id="KW-0804">Transcription</keyword>
<evidence type="ECO:0000256" key="1">
    <source>
        <dbReference type="ARBA" id="ARBA00004123"/>
    </source>
</evidence>
<comment type="subcellular location">
    <subcellularLocation>
        <location evidence="1">Nucleus</location>
    </subcellularLocation>
</comment>